<keyword evidence="4 6" id="KW-1133">Transmembrane helix</keyword>
<protein>
    <submittedName>
        <fullName evidence="7">Threonine/homoserine/homoserine lactone efflux protein</fullName>
    </submittedName>
</protein>
<evidence type="ECO:0000256" key="1">
    <source>
        <dbReference type="ARBA" id="ARBA00004651"/>
    </source>
</evidence>
<gene>
    <name evidence="7" type="ORF">SAMN04489711_12360</name>
</gene>
<dbReference type="RefSeq" id="WP_092942127.1">
    <property type="nucleotide sequence ID" value="NZ_FONX01000023.1"/>
</dbReference>
<evidence type="ECO:0000256" key="6">
    <source>
        <dbReference type="SAM" id="Phobius"/>
    </source>
</evidence>
<keyword evidence="3 6" id="KW-0812">Transmembrane</keyword>
<dbReference type="Pfam" id="PF01810">
    <property type="entry name" value="LysE"/>
    <property type="match status" value="1"/>
</dbReference>
<accession>A0A1I2HIB5</accession>
<comment type="subcellular location">
    <subcellularLocation>
        <location evidence="1">Cell membrane</location>
        <topology evidence="1">Multi-pass membrane protein</topology>
    </subcellularLocation>
</comment>
<dbReference type="GO" id="GO:0005886">
    <property type="term" value="C:plasma membrane"/>
    <property type="evidence" value="ECO:0007669"/>
    <property type="project" value="UniProtKB-SubCell"/>
</dbReference>
<keyword evidence="2" id="KW-1003">Cell membrane</keyword>
<proteinExistence type="predicted"/>
<dbReference type="Proteomes" id="UP000199119">
    <property type="component" value="Unassembled WGS sequence"/>
</dbReference>
<evidence type="ECO:0000256" key="2">
    <source>
        <dbReference type="ARBA" id="ARBA00022475"/>
    </source>
</evidence>
<evidence type="ECO:0000256" key="5">
    <source>
        <dbReference type="ARBA" id="ARBA00023136"/>
    </source>
</evidence>
<dbReference type="OrthoDB" id="9812084at2"/>
<reference evidence="8" key="1">
    <citation type="submission" date="2016-10" db="EMBL/GenBank/DDBJ databases">
        <authorList>
            <person name="Varghese N."/>
            <person name="Submissions S."/>
        </authorList>
    </citation>
    <scope>NUCLEOTIDE SEQUENCE [LARGE SCALE GENOMIC DNA]</scope>
    <source>
        <strain evidence="8">DSM 27981</strain>
    </source>
</reference>
<feature type="transmembrane region" description="Helical" evidence="6">
    <location>
        <begin position="47"/>
        <end position="66"/>
    </location>
</feature>
<dbReference type="AlphaFoldDB" id="A0A1I2HIB5"/>
<dbReference type="STRING" id="1177982.SAMN04489711_12360"/>
<dbReference type="PANTHER" id="PTHR30086:SF20">
    <property type="entry name" value="ARGININE EXPORTER PROTEIN ARGO-RELATED"/>
    <property type="match status" value="1"/>
</dbReference>
<evidence type="ECO:0000313" key="8">
    <source>
        <dbReference type="Proteomes" id="UP000199119"/>
    </source>
</evidence>
<organism evidence="7 8">
    <name type="scientific">Paracidovorax wautersii</name>
    <dbReference type="NCBI Taxonomy" id="1177982"/>
    <lineage>
        <taxon>Bacteria</taxon>
        <taxon>Pseudomonadati</taxon>
        <taxon>Pseudomonadota</taxon>
        <taxon>Betaproteobacteria</taxon>
        <taxon>Burkholderiales</taxon>
        <taxon>Comamonadaceae</taxon>
        <taxon>Paracidovorax</taxon>
    </lineage>
</organism>
<evidence type="ECO:0000256" key="4">
    <source>
        <dbReference type="ARBA" id="ARBA00022989"/>
    </source>
</evidence>
<feature type="transmembrane region" description="Helical" evidence="6">
    <location>
        <begin position="112"/>
        <end position="133"/>
    </location>
</feature>
<feature type="transmembrane region" description="Helical" evidence="6">
    <location>
        <begin position="145"/>
        <end position="168"/>
    </location>
</feature>
<keyword evidence="8" id="KW-1185">Reference proteome</keyword>
<sequence>MPFVEFTALLALATAMSFSPGPNTTLSTALAANRGLPAAMRFVCAVPVGWTALLLLCAGGLGALLVAAPLLRLAVKAVGIGYLLYLALKLARSGRMSQADAARLNVGFWQGVGLQFLNIKAWLLALTLVAGWIAGRADAMPRLAWVTLVMLFFAFASNLAYAAAGALLRQWLAEGSRLLWFNRAMAAVLVATAAWMTTA</sequence>
<dbReference type="InterPro" id="IPR001123">
    <property type="entry name" value="LeuE-type"/>
</dbReference>
<dbReference type="GO" id="GO:0033228">
    <property type="term" value="P:cysteine export across plasma membrane"/>
    <property type="evidence" value="ECO:0007669"/>
    <property type="project" value="TreeGrafter"/>
</dbReference>
<dbReference type="PANTHER" id="PTHR30086">
    <property type="entry name" value="ARGININE EXPORTER PROTEIN ARGO"/>
    <property type="match status" value="1"/>
</dbReference>
<evidence type="ECO:0000256" key="3">
    <source>
        <dbReference type="ARBA" id="ARBA00022692"/>
    </source>
</evidence>
<name>A0A1I2HIB5_9BURK</name>
<evidence type="ECO:0000313" key="7">
    <source>
        <dbReference type="EMBL" id="SFF29432.1"/>
    </source>
</evidence>
<feature type="transmembrane region" description="Helical" evidence="6">
    <location>
        <begin position="180"/>
        <end position="198"/>
    </location>
</feature>
<feature type="transmembrane region" description="Helical" evidence="6">
    <location>
        <begin position="73"/>
        <end position="92"/>
    </location>
</feature>
<dbReference type="GO" id="GO:0015171">
    <property type="term" value="F:amino acid transmembrane transporter activity"/>
    <property type="evidence" value="ECO:0007669"/>
    <property type="project" value="TreeGrafter"/>
</dbReference>
<keyword evidence="5 6" id="KW-0472">Membrane</keyword>
<dbReference type="EMBL" id="FONX01000023">
    <property type="protein sequence ID" value="SFF29432.1"/>
    <property type="molecule type" value="Genomic_DNA"/>
</dbReference>